<evidence type="ECO:0000313" key="3">
    <source>
        <dbReference type="Proteomes" id="UP000698963"/>
    </source>
</evidence>
<protein>
    <submittedName>
        <fullName evidence="2">DsbA family protein</fullName>
    </submittedName>
</protein>
<comment type="caution">
    <text evidence="2">The sequence shown here is derived from an EMBL/GenBank/DDBJ whole genome shotgun (WGS) entry which is preliminary data.</text>
</comment>
<name>A0A921AWP3_9BACT</name>
<dbReference type="InterPro" id="IPR001853">
    <property type="entry name" value="DSBA-like_thioredoxin_dom"/>
</dbReference>
<reference evidence="2" key="2">
    <citation type="submission" date="2021-09" db="EMBL/GenBank/DDBJ databases">
        <authorList>
            <person name="Gilroy R."/>
        </authorList>
    </citation>
    <scope>NUCLEOTIDE SEQUENCE</scope>
    <source>
        <strain evidence="2">ChiGjej2B2-19336</strain>
    </source>
</reference>
<dbReference type="InterPro" id="IPR036249">
    <property type="entry name" value="Thioredoxin-like_sf"/>
</dbReference>
<sequence>MPFFIYITDVFCPWCFGFAPVMRRLAAAHPFPVRVLCGNLVDEPADTSTMGTPRLRAFFQRLSDTTGRPLGEGFFRLLEEGQGVAMDSSRSALLMAALKKLAPGRALEQMETFQEAFYKDGLDVLSLSDQAKVAARWGIGKEDLEAMLLSEKTKNTAEHDMAEAEDILGDFVVYPSLFVKTDDGVLHAVARGYAPFEEVEAKIEEALLKGASLSEASAHACGLDGCCS</sequence>
<dbReference type="Pfam" id="PF01323">
    <property type="entry name" value="DSBA"/>
    <property type="match status" value="1"/>
</dbReference>
<evidence type="ECO:0000259" key="1">
    <source>
        <dbReference type="Pfam" id="PF01323"/>
    </source>
</evidence>
<dbReference type="Gene3D" id="3.40.30.10">
    <property type="entry name" value="Glutaredoxin"/>
    <property type="match status" value="1"/>
</dbReference>
<accession>A0A921AWP3</accession>
<dbReference type="AlphaFoldDB" id="A0A921AWP3"/>
<proteinExistence type="predicted"/>
<dbReference type="GO" id="GO:0016491">
    <property type="term" value="F:oxidoreductase activity"/>
    <property type="evidence" value="ECO:0007669"/>
    <property type="project" value="InterPro"/>
</dbReference>
<organism evidence="2 3">
    <name type="scientific">Mailhella massiliensis</name>
    <dbReference type="NCBI Taxonomy" id="1903261"/>
    <lineage>
        <taxon>Bacteria</taxon>
        <taxon>Pseudomonadati</taxon>
        <taxon>Thermodesulfobacteriota</taxon>
        <taxon>Desulfovibrionia</taxon>
        <taxon>Desulfovibrionales</taxon>
        <taxon>Desulfovibrionaceae</taxon>
        <taxon>Mailhella</taxon>
    </lineage>
</organism>
<evidence type="ECO:0000313" key="2">
    <source>
        <dbReference type="EMBL" id="HJD97710.1"/>
    </source>
</evidence>
<dbReference type="EMBL" id="DYZA01000173">
    <property type="protein sequence ID" value="HJD97710.1"/>
    <property type="molecule type" value="Genomic_DNA"/>
</dbReference>
<reference evidence="2" key="1">
    <citation type="journal article" date="2021" name="PeerJ">
        <title>Extensive microbial diversity within the chicken gut microbiome revealed by metagenomics and culture.</title>
        <authorList>
            <person name="Gilroy R."/>
            <person name="Ravi A."/>
            <person name="Getino M."/>
            <person name="Pursley I."/>
            <person name="Horton D.L."/>
            <person name="Alikhan N.F."/>
            <person name="Baker D."/>
            <person name="Gharbi K."/>
            <person name="Hall N."/>
            <person name="Watson M."/>
            <person name="Adriaenssens E.M."/>
            <person name="Foster-Nyarko E."/>
            <person name="Jarju S."/>
            <person name="Secka A."/>
            <person name="Antonio M."/>
            <person name="Oren A."/>
            <person name="Chaudhuri R.R."/>
            <person name="La Ragione R."/>
            <person name="Hildebrand F."/>
            <person name="Pallen M.J."/>
        </authorList>
    </citation>
    <scope>NUCLEOTIDE SEQUENCE</scope>
    <source>
        <strain evidence="2">ChiGjej2B2-19336</strain>
    </source>
</reference>
<dbReference type="Proteomes" id="UP000698963">
    <property type="component" value="Unassembled WGS sequence"/>
</dbReference>
<dbReference type="Gene3D" id="1.10.472.60">
    <property type="entry name" value="putative protein disulfide isomerase domain"/>
    <property type="match status" value="1"/>
</dbReference>
<dbReference type="RefSeq" id="WP_304122758.1">
    <property type="nucleotide sequence ID" value="NZ_DYZA01000173.1"/>
</dbReference>
<dbReference type="SUPFAM" id="SSF52833">
    <property type="entry name" value="Thioredoxin-like"/>
    <property type="match status" value="1"/>
</dbReference>
<gene>
    <name evidence="2" type="ORF">K8W16_08710</name>
</gene>
<feature type="domain" description="DSBA-like thioredoxin" evidence="1">
    <location>
        <begin position="8"/>
        <end position="166"/>
    </location>
</feature>